<evidence type="ECO:0000256" key="1">
    <source>
        <dbReference type="ARBA" id="ARBA00022801"/>
    </source>
</evidence>
<dbReference type="AlphaFoldDB" id="A0A1E3XBK6"/>
<dbReference type="PANTHER" id="PTHR43674">
    <property type="entry name" value="NITRILASE C965.09-RELATED"/>
    <property type="match status" value="1"/>
</dbReference>
<keyword evidence="1 3" id="KW-0378">Hydrolase</keyword>
<dbReference type="Pfam" id="PF00795">
    <property type="entry name" value="CN_hydrolase"/>
    <property type="match status" value="1"/>
</dbReference>
<reference evidence="3 4" key="1">
    <citation type="submission" date="2016-07" db="EMBL/GenBank/DDBJ databases">
        <title>Draft genome of Scalindua rubra, obtained from a brine-seawater interface in the Red Sea, sheds light on salt adaptation in anammox bacteria.</title>
        <authorList>
            <person name="Speth D.R."/>
            <person name="Lagkouvardos I."/>
            <person name="Wang Y."/>
            <person name="Qian P.-Y."/>
            <person name="Dutilh B.E."/>
            <person name="Jetten M.S."/>
        </authorList>
    </citation>
    <scope>NUCLEOTIDE SEQUENCE [LARGE SCALE GENOMIC DNA]</scope>
    <source>
        <strain evidence="3">BSI-1</strain>
    </source>
</reference>
<name>A0A1E3XBK6_9BACT</name>
<organism evidence="3 4">
    <name type="scientific">Candidatus Scalindua rubra</name>
    <dbReference type="NCBI Taxonomy" id="1872076"/>
    <lineage>
        <taxon>Bacteria</taxon>
        <taxon>Pseudomonadati</taxon>
        <taxon>Planctomycetota</taxon>
        <taxon>Candidatus Brocadiia</taxon>
        <taxon>Candidatus Brocadiales</taxon>
        <taxon>Candidatus Scalinduaceae</taxon>
        <taxon>Candidatus Scalindua</taxon>
    </lineage>
</organism>
<proteinExistence type="predicted"/>
<feature type="domain" description="CN hydrolase" evidence="2">
    <location>
        <begin position="2"/>
        <end position="225"/>
    </location>
</feature>
<dbReference type="EC" id="3.5.-.-" evidence="3"/>
<evidence type="ECO:0000313" key="4">
    <source>
        <dbReference type="Proteomes" id="UP000094056"/>
    </source>
</evidence>
<comment type="caution">
    <text evidence="3">The sequence shown here is derived from an EMBL/GenBank/DDBJ whole genome shotgun (WGS) entry which is preliminary data.</text>
</comment>
<dbReference type="CDD" id="cd07197">
    <property type="entry name" value="nitrilase"/>
    <property type="match status" value="1"/>
</dbReference>
<dbReference type="EMBL" id="MAYW01000042">
    <property type="protein sequence ID" value="ODS32980.1"/>
    <property type="molecule type" value="Genomic_DNA"/>
</dbReference>
<dbReference type="SUPFAM" id="SSF56317">
    <property type="entry name" value="Carbon-nitrogen hydrolase"/>
    <property type="match status" value="1"/>
</dbReference>
<dbReference type="InterPro" id="IPR050345">
    <property type="entry name" value="Aliph_Amidase/BUP"/>
</dbReference>
<dbReference type="InterPro" id="IPR036526">
    <property type="entry name" value="C-N_Hydrolase_sf"/>
</dbReference>
<dbReference type="InterPro" id="IPR003010">
    <property type="entry name" value="C-N_Hydrolase"/>
</dbReference>
<dbReference type="GO" id="GO:0016811">
    <property type="term" value="F:hydrolase activity, acting on carbon-nitrogen (but not peptide) bonds, in linear amides"/>
    <property type="evidence" value="ECO:0007669"/>
    <property type="project" value="TreeGrafter"/>
</dbReference>
<evidence type="ECO:0000259" key="2">
    <source>
        <dbReference type="PROSITE" id="PS50263"/>
    </source>
</evidence>
<evidence type="ECO:0000313" key="3">
    <source>
        <dbReference type="EMBL" id="ODS32980.1"/>
    </source>
</evidence>
<dbReference type="PANTHER" id="PTHR43674:SF16">
    <property type="entry name" value="CARBON-NITROGEN FAMILY, PUTATIVE (AFU_ORTHOLOGUE AFUA_5G02350)-RELATED"/>
    <property type="match status" value="1"/>
</dbReference>
<dbReference type="Proteomes" id="UP000094056">
    <property type="component" value="Unassembled WGS sequence"/>
</dbReference>
<accession>A0A1E3XBK6</accession>
<protein>
    <submittedName>
        <fullName evidence="3">N-carbamoyl-D-amino acid hydrolase</fullName>
        <ecNumber evidence="3">3.5.-.-</ecNumber>
    </submittedName>
</protein>
<dbReference type="PROSITE" id="PS50263">
    <property type="entry name" value="CN_HYDROLASE"/>
    <property type="match status" value="1"/>
</dbReference>
<sequence length="238" mass="27805">MARVAVAQISVVDNVKKNLQRILKFIDRASGRDADIVCFPETCLNPDDENVIDVSGEIKEIREKCCKESIYCIFSTYIRERNKIFNTVFLIDRFGRVVYKYKKVHLWKSEFKNVSPGRVNRVIDTDFGRIGIINCWDFAFPEFVKNLSKKGANIIFCPSYLVDYEKDEELLKKIPLVRAFENMSYYISCDAFSDKTLSESCICHPLRTLKTIKKREGIVFEDLNLKEIDSLRKYYELV</sequence>
<dbReference type="Gene3D" id="3.60.110.10">
    <property type="entry name" value="Carbon-nitrogen hydrolase"/>
    <property type="match status" value="1"/>
</dbReference>
<gene>
    <name evidence="3" type="ORF">SCARUB_01919</name>
</gene>